<evidence type="ECO:0000313" key="1">
    <source>
        <dbReference type="Proteomes" id="UP000887579"/>
    </source>
</evidence>
<accession>A0AC34GN44</accession>
<dbReference type="Proteomes" id="UP000887579">
    <property type="component" value="Unplaced"/>
</dbReference>
<evidence type="ECO:0000313" key="2">
    <source>
        <dbReference type="WBParaSite" id="ES5_v2.g401.t1"/>
    </source>
</evidence>
<name>A0AC34GN44_9BILA</name>
<organism evidence="1 2">
    <name type="scientific">Panagrolaimus sp. ES5</name>
    <dbReference type="NCBI Taxonomy" id="591445"/>
    <lineage>
        <taxon>Eukaryota</taxon>
        <taxon>Metazoa</taxon>
        <taxon>Ecdysozoa</taxon>
        <taxon>Nematoda</taxon>
        <taxon>Chromadorea</taxon>
        <taxon>Rhabditida</taxon>
        <taxon>Tylenchina</taxon>
        <taxon>Panagrolaimomorpha</taxon>
        <taxon>Panagrolaimoidea</taxon>
        <taxon>Panagrolaimidae</taxon>
        <taxon>Panagrolaimus</taxon>
    </lineage>
</organism>
<sequence>MAAAEESPPPSKKWKSLFQLSGRRHASNLHDNNAFHDDELQDDDLFFTKKPKCEPGSRRPSAPAILVDFKNFLTSAVTRRSSSSYGLCTSTSSKDNIYNIPTDPIHLVALKEHSPSINVEEDLPQSTEPPHFPVLPSSTTTTTATESRLEPPPLHKAAKKHWKKTFCDQSSPLLSTTLTVAAGASSSSLSTTLYTKHHSNVSSTDSLSTKNTFIVNRIGDDILSSSSNCQNQQQQPQLLSLLSKTKSLSTGSINQENSEVPSNLQQSSDSSAAVKSSIATVGVQEQQQTCSTEISSPIIVTKPKLFQKRQRDIVQDASDSEDCGDDIYLRRHTIASVSSAMTVAAYGMVICGGTDDIHGRYRGRIEKVKFGVPINECFAHDIPATLLVLLLKVNKEGPLKKDIFRAPGNHKQITKLSHIMQHGRLVNISNISVYTAASVIKKFLSKLPGGIFGSENEQELFGIVQQPDNDQQRNVFCRVICNLSVPSQHLLVLLFGTFRIISDSADTFGTRMTPEAIGISVAPSLFHTCMNDNQRAKLEDVMRFKLASQVISKIIQGFGYTNLFPRECYEFYARITGRTLRVDEHWHFTFQYPSNTLNSKRNSATLTSMISNLTAACVDAVRSYSLETLNNENSFTSPSKVTVSSVRRGGSLKNPLPKAVFSKKNRLSTPPNQIYSIGDKDEETDDVTDGDGKVIDESDLPPENSPPPPPINEEVDNERLFDENTPIRHYHQHRHPSILRAIDDLELRESASCNF</sequence>
<protein>
    <submittedName>
        <fullName evidence="2">Rho-GAP domain-containing protein</fullName>
    </submittedName>
</protein>
<proteinExistence type="predicted"/>
<dbReference type="WBParaSite" id="ES5_v2.g401.t1">
    <property type="protein sequence ID" value="ES5_v2.g401.t1"/>
    <property type="gene ID" value="ES5_v2.g401"/>
</dbReference>
<reference evidence="2" key="1">
    <citation type="submission" date="2022-11" db="UniProtKB">
        <authorList>
            <consortium name="WormBaseParasite"/>
        </authorList>
    </citation>
    <scope>IDENTIFICATION</scope>
</reference>